<evidence type="ECO:0000313" key="5">
    <source>
        <dbReference type="Proteomes" id="UP001206128"/>
    </source>
</evidence>
<feature type="compositionally biased region" description="Gly residues" evidence="1">
    <location>
        <begin position="255"/>
        <end position="267"/>
    </location>
</feature>
<organism evidence="4 5">
    <name type="scientific">Goodfellowiella coeruleoviolacea</name>
    <dbReference type="NCBI Taxonomy" id="334858"/>
    <lineage>
        <taxon>Bacteria</taxon>
        <taxon>Bacillati</taxon>
        <taxon>Actinomycetota</taxon>
        <taxon>Actinomycetes</taxon>
        <taxon>Pseudonocardiales</taxon>
        <taxon>Pseudonocardiaceae</taxon>
        <taxon>Goodfellowiella</taxon>
    </lineage>
</organism>
<dbReference type="InterPro" id="IPR029787">
    <property type="entry name" value="Nucleotide_cyclase"/>
</dbReference>
<name>A0AAE3KEK4_9PSEU</name>
<dbReference type="InterPro" id="IPR000160">
    <property type="entry name" value="GGDEF_dom"/>
</dbReference>
<evidence type="ECO:0000259" key="3">
    <source>
        <dbReference type="PROSITE" id="PS50887"/>
    </source>
</evidence>
<evidence type="ECO:0000259" key="2">
    <source>
        <dbReference type="PROSITE" id="PS50883"/>
    </source>
</evidence>
<gene>
    <name evidence="4" type="ORF">LX83_000780</name>
</gene>
<dbReference type="RefSeq" id="WP_253767129.1">
    <property type="nucleotide sequence ID" value="NZ_JAMTCK010000002.1"/>
</dbReference>
<dbReference type="Pfam" id="PF00990">
    <property type="entry name" value="GGDEF"/>
    <property type="match status" value="1"/>
</dbReference>
<dbReference type="InterPro" id="IPR043128">
    <property type="entry name" value="Rev_trsase/Diguanyl_cyclase"/>
</dbReference>
<dbReference type="SMART" id="SM00052">
    <property type="entry name" value="EAL"/>
    <property type="match status" value="1"/>
</dbReference>
<dbReference type="CDD" id="cd01948">
    <property type="entry name" value="EAL"/>
    <property type="match status" value="1"/>
</dbReference>
<dbReference type="GO" id="GO:0071111">
    <property type="term" value="F:cyclic-guanylate-specific phosphodiesterase activity"/>
    <property type="evidence" value="ECO:0007669"/>
    <property type="project" value="InterPro"/>
</dbReference>
<dbReference type="InterPro" id="IPR035919">
    <property type="entry name" value="EAL_sf"/>
</dbReference>
<proteinExistence type="predicted"/>
<sequence length="737" mass="78872">MIFDRVLQWLPGTSAHARRRLVDDRLARLSAVLGAPASPVEDAVMRVTLAKILAREAGPADPPADERGEPAAGAARTRDFDLEPLVAEWARGICEVCCVLDSQAGLRDKLLGFAKELALRLLDPDMATLAPELVGRALAYDMHLTTRAFTATVRLLMPWAEQLQEFAGRNQPQLRAQVFADLSCGYAEGLRDRLFDEQLCTTTALQLVRTRRPATAVADPAPTGSAAPEPEPAGSEPAGSEPAGSESAGTEPVGTGLGETGLGGTGSTGVRQADGPPAEGTAEDATQRALWRQRLLRCAYRDEVTGLPNQRDFRERVTAALAAAGVDAAVALCAVRVGGLVSTINAFEPAVHDRVVADLACRVRGTTAGMRGVTVGRLDADTFAILVTNSTDWVSLHDLVKRLADWIAQPVRLDDRELVFAPWIGVVAGRAGRSSVESLLRQAEIALASNVQAAKQPWVVVDPGSVARDRQRRSLLMALPDALETGQVRLAFSPIARVTDGVIVGAEASPWWRHPEHGDVPVADLVALADEIGLTLPVGQWIIRAACAQAARWQHRLGARAPFVAVNVSQRASDDECLVHHVRTALRETHAPPAKLRLRMEEAGLFDRRGGWHNHLIELTGLNVRLEINNIGTRYARFDRLTSVPVYGIVVPPALVAKLGVAEEGNCTEAVAGSLVALGLRLNCEVTMQGVDGPRELGCVRQLGGQFAQGRGIGEPVGPDEFEKLVTCATGDVRRAC</sequence>
<dbReference type="Pfam" id="PF00563">
    <property type="entry name" value="EAL"/>
    <property type="match status" value="1"/>
</dbReference>
<feature type="compositionally biased region" description="Low complexity" evidence="1">
    <location>
        <begin position="220"/>
        <end position="254"/>
    </location>
</feature>
<dbReference type="SUPFAM" id="SSF141868">
    <property type="entry name" value="EAL domain-like"/>
    <property type="match status" value="1"/>
</dbReference>
<dbReference type="Gene3D" id="3.20.20.450">
    <property type="entry name" value="EAL domain"/>
    <property type="match status" value="1"/>
</dbReference>
<feature type="domain" description="EAL" evidence="2">
    <location>
        <begin position="472"/>
        <end position="730"/>
    </location>
</feature>
<dbReference type="SMART" id="SM00267">
    <property type="entry name" value="GGDEF"/>
    <property type="match status" value="1"/>
</dbReference>
<evidence type="ECO:0000313" key="4">
    <source>
        <dbReference type="EMBL" id="MCP2163940.1"/>
    </source>
</evidence>
<dbReference type="Proteomes" id="UP001206128">
    <property type="component" value="Unassembled WGS sequence"/>
</dbReference>
<dbReference type="EMBL" id="JAMTCK010000002">
    <property type="protein sequence ID" value="MCP2163940.1"/>
    <property type="molecule type" value="Genomic_DNA"/>
</dbReference>
<feature type="region of interest" description="Disordered" evidence="1">
    <location>
        <begin position="210"/>
        <end position="286"/>
    </location>
</feature>
<dbReference type="InterPro" id="IPR050706">
    <property type="entry name" value="Cyclic-di-GMP_PDE-like"/>
</dbReference>
<protein>
    <submittedName>
        <fullName evidence="4">EAL domain, c-di-GMP-specific phosphodiesterase class I (Or its enzymatically inactive variant)</fullName>
    </submittedName>
</protein>
<comment type="caution">
    <text evidence="4">The sequence shown here is derived from an EMBL/GenBank/DDBJ whole genome shotgun (WGS) entry which is preliminary data.</text>
</comment>
<reference evidence="4" key="1">
    <citation type="submission" date="2022-06" db="EMBL/GenBank/DDBJ databases">
        <title>Genomic Encyclopedia of Archaeal and Bacterial Type Strains, Phase II (KMG-II): from individual species to whole genera.</title>
        <authorList>
            <person name="Goeker M."/>
        </authorList>
    </citation>
    <scope>NUCLEOTIDE SEQUENCE</scope>
    <source>
        <strain evidence="4">DSM 43935</strain>
    </source>
</reference>
<dbReference type="Gene3D" id="3.30.70.270">
    <property type="match status" value="1"/>
</dbReference>
<feature type="domain" description="GGDEF" evidence="3">
    <location>
        <begin position="328"/>
        <end position="463"/>
    </location>
</feature>
<evidence type="ECO:0000256" key="1">
    <source>
        <dbReference type="SAM" id="MobiDB-lite"/>
    </source>
</evidence>
<dbReference type="PROSITE" id="PS50887">
    <property type="entry name" value="GGDEF"/>
    <property type="match status" value="1"/>
</dbReference>
<dbReference type="PROSITE" id="PS50883">
    <property type="entry name" value="EAL"/>
    <property type="match status" value="1"/>
</dbReference>
<dbReference type="InterPro" id="IPR001633">
    <property type="entry name" value="EAL_dom"/>
</dbReference>
<dbReference type="SUPFAM" id="SSF55073">
    <property type="entry name" value="Nucleotide cyclase"/>
    <property type="match status" value="1"/>
</dbReference>
<accession>A0AAE3KEK4</accession>
<dbReference type="AlphaFoldDB" id="A0AAE3KEK4"/>
<dbReference type="PANTHER" id="PTHR33121:SF70">
    <property type="entry name" value="SIGNALING PROTEIN YKOW"/>
    <property type="match status" value="1"/>
</dbReference>
<dbReference type="PANTHER" id="PTHR33121">
    <property type="entry name" value="CYCLIC DI-GMP PHOSPHODIESTERASE PDEF"/>
    <property type="match status" value="1"/>
</dbReference>
<keyword evidence="5" id="KW-1185">Reference proteome</keyword>